<protein>
    <submittedName>
        <fullName evidence="2">SMI1 / KNR4 family protein</fullName>
    </submittedName>
</protein>
<dbReference type="SUPFAM" id="SSF160631">
    <property type="entry name" value="SMI1/KNR4-like"/>
    <property type="match status" value="1"/>
</dbReference>
<sequence length="144" mass="17324">MTKNEMRNLLHNILELESKKLDMPSVSDWIRIEKKFNHRFSREFRFFIELMAEYDFPGEILNVSSGRTNGNDFIECTYDIERRHGEWEEGLIPFYSIGNGDFFCLLTNEEVNEVVYYYSHENSGIEKEADDFQEWLIQLPFFLR</sequence>
<organism evidence="2 3">
    <name type="scientific">Priestia koreensis</name>
    <dbReference type="NCBI Taxonomy" id="284581"/>
    <lineage>
        <taxon>Bacteria</taxon>
        <taxon>Bacillati</taxon>
        <taxon>Bacillota</taxon>
        <taxon>Bacilli</taxon>
        <taxon>Bacillales</taxon>
        <taxon>Bacillaceae</taxon>
        <taxon>Priestia</taxon>
    </lineage>
</organism>
<accession>A0A0M0KW19</accession>
<gene>
    <name evidence="2" type="ORF">AMD01_17965</name>
</gene>
<reference evidence="3" key="1">
    <citation type="submission" date="2015-08" db="EMBL/GenBank/DDBJ databases">
        <title>Fjat-14210 dsm16467.</title>
        <authorList>
            <person name="Liu B."/>
            <person name="Wang J."/>
            <person name="Zhu Y."/>
            <person name="Liu G."/>
            <person name="Chen Q."/>
            <person name="Chen Z."/>
            <person name="Lan J."/>
            <person name="Che J."/>
            <person name="Ge C."/>
            <person name="Shi H."/>
            <person name="Pan Z."/>
            <person name="Liu X."/>
        </authorList>
    </citation>
    <scope>NUCLEOTIDE SEQUENCE [LARGE SCALE GENOMIC DNA]</scope>
    <source>
        <strain evidence="3">DSM 16467</strain>
    </source>
</reference>
<dbReference type="InterPro" id="IPR037883">
    <property type="entry name" value="Knr4/Smi1-like_sf"/>
</dbReference>
<proteinExistence type="predicted"/>
<comment type="caution">
    <text evidence="2">The sequence shown here is derived from an EMBL/GenBank/DDBJ whole genome shotgun (WGS) entry which is preliminary data.</text>
</comment>
<keyword evidence="3" id="KW-1185">Reference proteome</keyword>
<dbReference type="PATRIC" id="fig|284581.3.peg.3107"/>
<feature type="domain" description="Knr4/Smi1-like" evidence="1">
    <location>
        <begin position="23"/>
        <end position="138"/>
    </location>
</feature>
<evidence type="ECO:0000313" key="2">
    <source>
        <dbReference type="EMBL" id="KOO43015.1"/>
    </source>
</evidence>
<dbReference type="SMART" id="SM00860">
    <property type="entry name" value="SMI1_KNR4"/>
    <property type="match status" value="1"/>
</dbReference>
<dbReference type="RefSeq" id="WP_053402822.1">
    <property type="nucleotide sequence ID" value="NZ_LILC01000023.1"/>
</dbReference>
<evidence type="ECO:0000313" key="3">
    <source>
        <dbReference type="Proteomes" id="UP000037558"/>
    </source>
</evidence>
<dbReference type="Gene3D" id="3.40.1580.10">
    <property type="entry name" value="SMI1/KNR4-like"/>
    <property type="match status" value="1"/>
</dbReference>
<dbReference type="InterPro" id="IPR018958">
    <property type="entry name" value="Knr4/Smi1-like_dom"/>
</dbReference>
<evidence type="ECO:0000259" key="1">
    <source>
        <dbReference type="SMART" id="SM00860"/>
    </source>
</evidence>
<dbReference type="Pfam" id="PF14567">
    <property type="entry name" value="SUKH_5"/>
    <property type="match status" value="1"/>
</dbReference>
<name>A0A0M0KW19_9BACI</name>
<dbReference type="OrthoDB" id="2679045at2"/>
<dbReference type="EMBL" id="LILC01000023">
    <property type="protein sequence ID" value="KOO43015.1"/>
    <property type="molecule type" value="Genomic_DNA"/>
</dbReference>
<dbReference type="AlphaFoldDB" id="A0A0M0KW19"/>
<dbReference type="Proteomes" id="UP000037558">
    <property type="component" value="Unassembled WGS sequence"/>
</dbReference>